<dbReference type="GO" id="GO:0032299">
    <property type="term" value="C:ribonuclease H2 complex"/>
    <property type="evidence" value="ECO:0007669"/>
    <property type="project" value="TreeGrafter"/>
</dbReference>
<dbReference type="InterPro" id="IPR012337">
    <property type="entry name" value="RNaseH-like_sf"/>
</dbReference>
<dbReference type="Pfam" id="PF01351">
    <property type="entry name" value="RNase_HII"/>
    <property type="match status" value="1"/>
</dbReference>
<accession>A0A423W2Z4</accession>
<comment type="similarity">
    <text evidence="3">Belongs to the RNase HII family. Eukaryotic subfamily.</text>
</comment>
<dbReference type="GO" id="GO:0046872">
    <property type="term" value="F:metal ion binding"/>
    <property type="evidence" value="ECO:0007669"/>
    <property type="project" value="UniProtKB-KW"/>
</dbReference>
<evidence type="ECO:0000256" key="6">
    <source>
        <dbReference type="ARBA" id="ARBA00022759"/>
    </source>
</evidence>
<name>A0A423W2Z4_9PEZI</name>
<dbReference type="GO" id="GO:0043137">
    <property type="term" value="P:DNA replication, removal of RNA primer"/>
    <property type="evidence" value="ECO:0007669"/>
    <property type="project" value="TreeGrafter"/>
</dbReference>
<evidence type="ECO:0000313" key="12">
    <source>
        <dbReference type="EMBL" id="ROV97693.1"/>
    </source>
</evidence>
<evidence type="ECO:0000256" key="7">
    <source>
        <dbReference type="ARBA" id="ARBA00022801"/>
    </source>
</evidence>
<evidence type="ECO:0000259" key="11">
    <source>
        <dbReference type="PROSITE" id="PS51975"/>
    </source>
</evidence>
<dbReference type="CDD" id="cd07181">
    <property type="entry name" value="RNase_HII_eukaryota_like"/>
    <property type="match status" value="1"/>
</dbReference>
<dbReference type="FunFam" id="1.10.10.460:FF:000001">
    <property type="entry name" value="Ribonuclease"/>
    <property type="match status" value="1"/>
</dbReference>
<dbReference type="InterPro" id="IPR023160">
    <property type="entry name" value="RNase_HII_hlx-loop-hlx_cap_dom"/>
</dbReference>
<dbReference type="GO" id="GO:0004523">
    <property type="term" value="F:RNA-DNA hybrid ribonuclease activity"/>
    <property type="evidence" value="ECO:0007669"/>
    <property type="project" value="UniProtKB-UniRule"/>
</dbReference>
<dbReference type="SUPFAM" id="SSF53098">
    <property type="entry name" value="Ribonuclease H-like"/>
    <property type="match status" value="1"/>
</dbReference>
<proteinExistence type="inferred from homology"/>
<feature type="domain" description="RNase H type-2" evidence="11">
    <location>
        <begin position="65"/>
        <end position="335"/>
    </location>
</feature>
<dbReference type="PROSITE" id="PS51975">
    <property type="entry name" value="RNASE_H_2"/>
    <property type="match status" value="1"/>
</dbReference>
<evidence type="ECO:0000256" key="9">
    <source>
        <dbReference type="RuleBase" id="RU003515"/>
    </source>
</evidence>
<organism evidence="12 13">
    <name type="scientific">Cytospora schulzeri</name>
    <dbReference type="NCBI Taxonomy" id="448051"/>
    <lineage>
        <taxon>Eukaryota</taxon>
        <taxon>Fungi</taxon>
        <taxon>Dikarya</taxon>
        <taxon>Ascomycota</taxon>
        <taxon>Pezizomycotina</taxon>
        <taxon>Sordariomycetes</taxon>
        <taxon>Sordariomycetidae</taxon>
        <taxon>Diaporthales</taxon>
        <taxon>Cytosporaceae</taxon>
        <taxon>Cytospora</taxon>
    </lineage>
</organism>
<reference evidence="12 13" key="1">
    <citation type="submission" date="2015-09" db="EMBL/GenBank/DDBJ databases">
        <title>Host preference determinants of Valsa canker pathogens revealed by comparative genomics.</title>
        <authorList>
            <person name="Yin Z."/>
            <person name="Huang L."/>
        </authorList>
    </citation>
    <scope>NUCLEOTIDE SEQUENCE [LARGE SCALE GENOMIC DNA]</scope>
    <source>
        <strain evidence="12 13">03-1</strain>
    </source>
</reference>
<dbReference type="OrthoDB" id="7462577at2759"/>
<dbReference type="InterPro" id="IPR036397">
    <property type="entry name" value="RNaseH_sf"/>
</dbReference>
<evidence type="ECO:0000256" key="1">
    <source>
        <dbReference type="ARBA" id="ARBA00000077"/>
    </source>
</evidence>
<dbReference type="NCBIfam" id="TIGR00729">
    <property type="entry name" value="ribonuclease HII"/>
    <property type="match status" value="1"/>
</dbReference>
<evidence type="ECO:0000256" key="8">
    <source>
        <dbReference type="PROSITE-ProRule" id="PRU01319"/>
    </source>
</evidence>
<dbReference type="STRING" id="356882.A0A423W2Z4"/>
<dbReference type="Gene3D" id="1.10.10.460">
    <property type="entry name" value="Ribonuclease hii. Domain 2"/>
    <property type="match status" value="1"/>
</dbReference>
<feature type="binding site" evidence="8">
    <location>
        <position position="71"/>
    </location>
    <ligand>
        <name>a divalent metal cation</name>
        <dbReference type="ChEBI" id="CHEBI:60240"/>
    </ligand>
</feature>
<protein>
    <recommendedName>
        <fullName evidence="9">Ribonuclease</fullName>
        <ecNumber evidence="9">3.1.26.4</ecNumber>
    </recommendedName>
</protein>
<dbReference type="GO" id="GO:0006298">
    <property type="term" value="P:mismatch repair"/>
    <property type="evidence" value="ECO:0007669"/>
    <property type="project" value="TreeGrafter"/>
</dbReference>
<keyword evidence="5 8" id="KW-0479">Metal-binding</keyword>
<comment type="function">
    <text evidence="9">Endonuclease that specifically degrades the RNA of RNA-DNA hybrids.</text>
</comment>
<dbReference type="Proteomes" id="UP000283895">
    <property type="component" value="Unassembled WGS sequence"/>
</dbReference>
<comment type="cofactor">
    <cofactor evidence="8">
        <name>Mn(2+)</name>
        <dbReference type="ChEBI" id="CHEBI:29035"/>
    </cofactor>
    <cofactor evidence="8">
        <name>Mg(2+)</name>
        <dbReference type="ChEBI" id="CHEBI:18420"/>
    </cofactor>
    <text evidence="8">Manganese or magnesium. Binds 1 divalent metal ion per monomer in the absence of substrate. May bind a second metal ion after substrate binding.</text>
</comment>
<dbReference type="InterPro" id="IPR001352">
    <property type="entry name" value="RNase_HII/HIII"/>
</dbReference>
<feature type="binding site" evidence="8">
    <location>
        <position position="208"/>
    </location>
    <ligand>
        <name>a divalent metal cation</name>
        <dbReference type="ChEBI" id="CHEBI:60240"/>
    </ligand>
</feature>
<dbReference type="EC" id="3.1.26.4" evidence="9"/>
<feature type="region of interest" description="Disordered" evidence="10">
    <location>
        <begin position="124"/>
        <end position="150"/>
    </location>
</feature>
<dbReference type="AlphaFoldDB" id="A0A423W2Z4"/>
<keyword evidence="4 8" id="KW-0540">Nuclease</keyword>
<dbReference type="InterPro" id="IPR004649">
    <property type="entry name" value="RNase_H2_suA"/>
</dbReference>
<evidence type="ECO:0000256" key="5">
    <source>
        <dbReference type="ARBA" id="ARBA00022723"/>
    </source>
</evidence>
<sequence>MEDTQMMDPPDTTTTTTLLETPASDVFIPPSIHPTPILAGESYTHFSPVPPALRSPTSEPADAPPCCLGVDEAGRGPVLGPMVYGVFYLPLDLSDPVLRGAHHFDDSKVLTPAVRSALMEKLCTPVSAPPSPSPSPSSSSSSSPDAHADKLHSHCGWATTALSARDISAHMLKPSAAYNLNMQAMDATIALIQGVLSRGVNVREVYVDTVGPPATYQKKLERVFPSVRVTVAKKADSLYPCVSAASVCAKVTRDAALEVLHRRHVGGVVAAAGGEEGEAEKEKEKSAGMAWGSGYPSDPRCVSWMKGNMHPVFGWGPECRFSWGTAKDMIEGKGTGVKVEWPVEEDGETARLTDFFMASNDREENGGDELGTWFGTPAGLEAF</sequence>
<evidence type="ECO:0000256" key="3">
    <source>
        <dbReference type="ARBA" id="ARBA00007058"/>
    </source>
</evidence>
<gene>
    <name evidence="12" type="ORF">VMCG_07381</name>
</gene>
<dbReference type="PANTHER" id="PTHR10954">
    <property type="entry name" value="RIBONUCLEASE H2 SUBUNIT A"/>
    <property type="match status" value="1"/>
</dbReference>
<evidence type="ECO:0000256" key="4">
    <source>
        <dbReference type="ARBA" id="ARBA00022722"/>
    </source>
</evidence>
<dbReference type="InterPro" id="IPR024567">
    <property type="entry name" value="RNase_HII/HIII_dom"/>
</dbReference>
<dbReference type="Gene3D" id="3.30.420.10">
    <property type="entry name" value="Ribonuclease H-like superfamily/Ribonuclease H"/>
    <property type="match status" value="1"/>
</dbReference>
<dbReference type="PANTHER" id="PTHR10954:SF7">
    <property type="entry name" value="RIBONUCLEASE H2 SUBUNIT A"/>
    <property type="match status" value="1"/>
</dbReference>
<keyword evidence="6 8" id="KW-0255">Endonuclease</keyword>
<dbReference type="EMBL" id="LKEA01000028">
    <property type="protein sequence ID" value="ROV97693.1"/>
    <property type="molecule type" value="Genomic_DNA"/>
</dbReference>
<keyword evidence="7 8" id="KW-0378">Hydrolase</keyword>
<keyword evidence="13" id="KW-1185">Reference proteome</keyword>
<evidence type="ECO:0000256" key="10">
    <source>
        <dbReference type="SAM" id="MobiDB-lite"/>
    </source>
</evidence>
<dbReference type="FunFam" id="3.30.420.10:FF:000016">
    <property type="entry name" value="Ribonuclease"/>
    <property type="match status" value="1"/>
</dbReference>
<dbReference type="GO" id="GO:0003723">
    <property type="term" value="F:RNA binding"/>
    <property type="evidence" value="ECO:0007669"/>
    <property type="project" value="UniProtKB-UniRule"/>
</dbReference>
<evidence type="ECO:0000256" key="2">
    <source>
        <dbReference type="ARBA" id="ARBA00001946"/>
    </source>
</evidence>
<comment type="caution">
    <text evidence="12">The sequence shown here is derived from an EMBL/GenBank/DDBJ whole genome shotgun (WGS) entry which is preliminary data.</text>
</comment>
<comment type="catalytic activity">
    <reaction evidence="1 8 9">
        <text>Endonucleolytic cleavage to 5'-phosphomonoester.</text>
        <dbReference type="EC" id="3.1.26.4"/>
    </reaction>
</comment>
<comment type="cofactor">
    <cofactor evidence="2">
        <name>Mg(2+)</name>
        <dbReference type="ChEBI" id="CHEBI:18420"/>
    </cofactor>
</comment>
<feature type="binding site" evidence="8">
    <location>
        <position position="72"/>
    </location>
    <ligand>
        <name>a divalent metal cation</name>
        <dbReference type="ChEBI" id="CHEBI:60240"/>
    </ligand>
</feature>
<evidence type="ECO:0000313" key="13">
    <source>
        <dbReference type="Proteomes" id="UP000283895"/>
    </source>
</evidence>